<evidence type="ECO:0000313" key="15">
    <source>
        <dbReference type="Proteomes" id="UP000235114"/>
    </source>
</evidence>
<dbReference type="PROSITE" id="PS51918">
    <property type="entry name" value="RADICAL_SAM"/>
    <property type="match status" value="1"/>
</dbReference>
<evidence type="ECO:0000256" key="1">
    <source>
        <dbReference type="ARBA" id="ARBA00001966"/>
    </source>
</evidence>
<sequence>MSISKCDQEKVAQIFNIQRWSLHDGPGIRTVVFLKGCPLRCLWCCNPESQESYSEMAYFKDQCIGSGRCIKSCPHGAITLSGDSYITDYSKCIEHCYNREEPPYKCTVNCWSQARKTIGNSMSVSKVLNEVLKDSLMYKQSGGGVTVSGGEPMSQFSFVKELLQQCKENWLHTAMETCGFSRWENYEEIMEYVDLLFLDLKHFDDDRHKELTGQSNVPIFENARRLASFMRSKGGEMVVRIPIIPGYNDSEENVKSIVGFVSSQLEGVKVIELMPYHRLGRGKYPDIGKSYQLNDVEVPSQTKIDSLHEIILQHGLAVQY</sequence>
<keyword evidence="15" id="KW-1185">Reference proteome</keyword>
<feature type="domain" description="4Fe-4S ferredoxin-type" evidence="10">
    <location>
        <begin position="54"/>
        <end position="83"/>
    </location>
</feature>
<dbReference type="Gene3D" id="3.30.70.20">
    <property type="match status" value="1"/>
</dbReference>
<proteinExistence type="inferred from homology"/>
<organism evidence="12 14">
    <name type="scientific">Bacillus canaveralius</name>
    <dbReference type="NCBI Taxonomy" id="1403243"/>
    <lineage>
        <taxon>Bacteria</taxon>
        <taxon>Bacillati</taxon>
        <taxon>Bacillota</taxon>
        <taxon>Bacilli</taxon>
        <taxon>Bacillales</taxon>
        <taxon>Bacillaceae</taxon>
        <taxon>Bacillus</taxon>
    </lineage>
</organism>
<evidence type="ECO:0000259" key="11">
    <source>
        <dbReference type="PROSITE" id="PS51918"/>
    </source>
</evidence>
<dbReference type="GO" id="GO:0051539">
    <property type="term" value="F:4 iron, 4 sulfur cluster binding"/>
    <property type="evidence" value="ECO:0007669"/>
    <property type="project" value="UniProtKB-KW"/>
</dbReference>
<evidence type="ECO:0000256" key="7">
    <source>
        <dbReference type="ARBA" id="ARBA00023004"/>
    </source>
</evidence>
<dbReference type="InterPro" id="IPR017896">
    <property type="entry name" value="4Fe4S_Fe-S-bd"/>
</dbReference>
<dbReference type="Proteomes" id="UP000234951">
    <property type="component" value="Unassembled WGS sequence"/>
</dbReference>
<dbReference type="Proteomes" id="UP000235114">
    <property type="component" value="Unassembled WGS sequence"/>
</dbReference>
<keyword evidence="3" id="KW-0004">4Fe-4S</keyword>
<dbReference type="SFLD" id="SFLDG01118">
    <property type="entry name" value="activating_enzymes__group_2"/>
    <property type="match status" value="1"/>
</dbReference>
<dbReference type="InterPro" id="IPR058240">
    <property type="entry name" value="rSAM_sf"/>
</dbReference>
<keyword evidence="4" id="KW-0949">S-adenosyl-L-methionine</keyword>
<evidence type="ECO:0000313" key="12">
    <source>
        <dbReference type="EMBL" id="PLR86722.1"/>
    </source>
</evidence>
<dbReference type="PROSITE" id="PS01087">
    <property type="entry name" value="RADICAL_ACTIVATING"/>
    <property type="match status" value="1"/>
</dbReference>
<evidence type="ECO:0000259" key="10">
    <source>
        <dbReference type="PROSITE" id="PS51379"/>
    </source>
</evidence>
<comment type="cofactor">
    <cofactor evidence="1">
        <name>[4Fe-4S] cluster</name>
        <dbReference type="ChEBI" id="CHEBI:49883"/>
    </cofactor>
</comment>
<comment type="similarity">
    <text evidence="2">Belongs to the organic radical-activating enzymes family.</text>
</comment>
<reference evidence="13 15" key="2">
    <citation type="submission" date="2017-12" db="EMBL/GenBank/DDBJ databases">
        <title>Comparative Functional Genomics of Dry Heat Resistant strains isolated from the Viking Spacecraft.</title>
        <authorList>
            <person name="Seuylemezian A."/>
            <person name="Cooper K."/>
            <person name="Vaishampayan P."/>
        </authorList>
    </citation>
    <scope>NUCLEOTIDE SEQUENCE [LARGE SCALE GENOMIC DNA]</scope>
    <source>
        <strain evidence="13 15">ATCC 29669</strain>
    </source>
</reference>
<dbReference type="SUPFAM" id="SSF54862">
    <property type="entry name" value="4Fe-4S ferredoxins"/>
    <property type="match status" value="1"/>
</dbReference>
<evidence type="ECO:0000256" key="8">
    <source>
        <dbReference type="ARBA" id="ARBA00023014"/>
    </source>
</evidence>
<evidence type="ECO:0000256" key="2">
    <source>
        <dbReference type="ARBA" id="ARBA00009777"/>
    </source>
</evidence>
<evidence type="ECO:0000313" key="13">
    <source>
        <dbReference type="EMBL" id="PLR92816.1"/>
    </source>
</evidence>
<evidence type="ECO:0000256" key="6">
    <source>
        <dbReference type="ARBA" id="ARBA00023002"/>
    </source>
</evidence>
<dbReference type="SFLD" id="SFLDS00029">
    <property type="entry name" value="Radical_SAM"/>
    <property type="match status" value="1"/>
</dbReference>
<evidence type="ECO:0000313" key="14">
    <source>
        <dbReference type="Proteomes" id="UP000234951"/>
    </source>
</evidence>
<dbReference type="AlphaFoldDB" id="A0A2N5GSH2"/>
<dbReference type="Pfam" id="PF04055">
    <property type="entry name" value="Radical_SAM"/>
    <property type="match status" value="1"/>
</dbReference>
<protein>
    <submittedName>
        <fullName evidence="12">Glycyl-radical enzyme activating protein</fullName>
    </submittedName>
</protein>
<dbReference type="InterPro" id="IPR007197">
    <property type="entry name" value="rSAM"/>
</dbReference>
<dbReference type="InterPro" id="IPR034457">
    <property type="entry name" value="Organic_radical-activating"/>
</dbReference>
<dbReference type="Gene3D" id="3.20.20.70">
    <property type="entry name" value="Aldolase class I"/>
    <property type="match status" value="1"/>
</dbReference>
<comment type="caution">
    <text evidence="12">The sequence shown here is derived from an EMBL/GenBank/DDBJ whole genome shotgun (WGS) entry which is preliminary data.</text>
</comment>
<dbReference type="InterPro" id="IPR013785">
    <property type="entry name" value="Aldolase_TIM"/>
</dbReference>
<name>A0A2N5GSH2_9BACI</name>
<evidence type="ECO:0000256" key="3">
    <source>
        <dbReference type="ARBA" id="ARBA00022485"/>
    </source>
</evidence>
<keyword evidence="5" id="KW-0479">Metal-binding</keyword>
<evidence type="ECO:0000256" key="9">
    <source>
        <dbReference type="ARBA" id="ARBA00047365"/>
    </source>
</evidence>
<evidence type="ECO:0000256" key="4">
    <source>
        <dbReference type="ARBA" id="ARBA00022691"/>
    </source>
</evidence>
<gene>
    <name evidence="12" type="ORF">CU635_00035</name>
    <name evidence="13" type="ORF">CVD25_18470</name>
</gene>
<reference evidence="12 14" key="1">
    <citation type="submission" date="2017-11" db="EMBL/GenBank/DDBJ databases">
        <title>Comparitive Functional Genomics of Dry Heat Resistant strains isolated from the Viking Spacecraft.</title>
        <authorList>
            <person name="Seuylemezian A."/>
            <person name="Cooper K."/>
            <person name="Vaishampayan P."/>
        </authorList>
    </citation>
    <scope>NUCLEOTIDE SEQUENCE [LARGE SCALE GENOMIC DNA]</scope>
    <source>
        <strain evidence="12 14">M4.6</strain>
    </source>
</reference>
<dbReference type="SFLD" id="SFLDG01066">
    <property type="entry name" value="organic_radical-activating_enz"/>
    <property type="match status" value="1"/>
</dbReference>
<dbReference type="RefSeq" id="WP_101575132.1">
    <property type="nucleotide sequence ID" value="NZ_PGVA01000001.1"/>
</dbReference>
<dbReference type="OrthoDB" id="9782387at2"/>
<comment type="catalytic activity">
    <reaction evidence="9">
        <text>glycyl-[protein] + reduced [flavodoxin] + S-adenosyl-L-methionine = glycin-2-yl radical-[protein] + semiquinone [flavodoxin] + 5'-deoxyadenosine + L-methionine + H(+)</text>
        <dbReference type="Rhea" id="RHEA:61976"/>
        <dbReference type="Rhea" id="RHEA-COMP:10622"/>
        <dbReference type="Rhea" id="RHEA-COMP:14480"/>
        <dbReference type="Rhea" id="RHEA-COMP:15993"/>
        <dbReference type="Rhea" id="RHEA-COMP:15994"/>
        <dbReference type="ChEBI" id="CHEBI:15378"/>
        <dbReference type="ChEBI" id="CHEBI:17319"/>
        <dbReference type="ChEBI" id="CHEBI:29947"/>
        <dbReference type="ChEBI" id="CHEBI:32722"/>
        <dbReference type="ChEBI" id="CHEBI:57618"/>
        <dbReference type="ChEBI" id="CHEBI:57844"/>
        <dbReference type="ChEBI" id="CHEBI:59789"/>
        <dbReference type="ChEBI" id="CHEBI:140311"/>
    </reaction>
</comment>
<keyword evidence="6" id="KW-0560">Oxidoreductase</keyword>
<dbReference type="PANTHER" id="PTHR30352">
    <property type="entry name" value="PYRUVATE FORMATE-LYASE-ACTIVATING ENZYME"/>
    <property type="match status" value="1"/>
</dbReference>
<dbReference type="InterPro" id="IPR040074">
    <property type="entry name" value="BssD/PflA/YjjW"/>
</dbReference>
<dbReference type="PANTHER" id="PTHR30352:SF4">
    <property type="entry name" value="PYRUVATE FORMATE-LYASE 2-ACTIVATING ENZYME"/>
    <property type="match status" value="1"/>
</dbReference>
<dbReference type="InterPro" id="IPR001989">
    <property type="entry name" value="Radical_activat_CS"/>
</dbReference>
<dbReference type="NCBIfam" id="TIGR02494">
    <property type="entry name" value="PFLE_PFLC"/>
    <property type="match status" value="1"/>
</dbReference>
<keyword evidence="8" id="KW-0411">Iron-sulfur</keyword>
<dbReference type="PROSITE" id="PS51379">
    <property type="entry name" value="4FE4S_FER_2"/>
    <property type="match status" value="1"/>
</dbReference>
<dbReference type="InterPro" id="IPR012839">
    <property type="entry name" value="Organic_radical_activase"/>
</dbReference>
<evidence type="ECO:0000256" key="5">
    <source>
        <dbReference type="ARBA" id="ARBA00022723"/>
    </source>
</evidence>
<feature type="domain" description="Radical SAM core" evidence="11">
    <location>
        <begin position="23"/>
        <end position="317"/>
    </location>
</feature>
<dbReference type="EMBL" id="PGVA01000001">
    <property type="protein sequence ID" value="PLR86722.1"/>
    <property type="molecule type" value="Genomic_DNA"/>
</dbReference>
<keyword evidence="7" id="KW-0408">Iron</keyword>
<dbReference type="GO" id="GO:0046872">
    <property type="term" value="F:metal ion binding"/>
    <property type="evidence" value="ECO:0007669"/>
    <property type="project" value="UniProtKB-KW"/>
</dbReference>
<dbReference type="GO" id="GO:0016491">
    <property type="term" value="F:oxidoreductase activity"/>
    <property type="evidence" value="ECO:0007669"/>
    <property type="project" value="UniProtKB-KW"/>
</dbReference>
<dbReference type="EMBL" id="PGVD01000056">
    <property type="protein sequence ID" value="PLR92816.1"/>
    <property type="molecule type" value="Genomic_DNA"/>
</dbReference>
<accession>A0A2N5GSH2</accession>
<dbReference type="SUPFAM" id="SSF102114">
    <property type="entry name" value="Radical SAM enzymes"/>
    <property type="match status" value="1"/>
</dbReference>
<dbReference type="PIRSF" id="PIRSF000371">
    <property type="entry name" value="PFL_act_enz"/>
    <property type="match status" value="1"/>
</dbReference>